<organism evidence="1 2">
    <name type="scientific">Rhodonellum ikkaensis</name>
    <dbReference type="NCBI Taxonomy" id="336829"/>
    <lineage>
        <taxon>Bacteria</taxon>
        <taxon>Pseudomonadati</taxon>
        <taxon>Bacteroidota</taxon>
        <taxon>Cytophagia</taxon>
        <taxon>Cytophagales</taxon>
        <taxon>Cytophagaceae</taxon>
        <taxon>Rhodonellum</taxon>
    </lineage>
</organism>
<dbReference type="Proteomes" id="UP000199663">
    <property type="component" value="Unassembled WGS sequence"/>
</dbReference>
<protein>
    <submittedName>
        <fullName evidence="1">Polysaccharide lyase</fullName>
    </submittedName>
</protein>
<dbReference type="Gene3D" id="2.60.120.200">
    <property type="match status" value="1"/>
</dbReference>
<proteinExistence type="predicted"/>
<evidence type="ECO:0000313" key="1">
    <source>
        <dbReference type="EMBL" id="SDZ41618.1"/>
    </source>
</evidence>
<name>A0A1H3SVD8_9BACT</name>
<dbReference type="InterPro" id="IPR013783">
    <property type="entry name" value="Ig-like_fold"/>
</dbReference>
<accession>A0A1H3SVD8</accession>
<keyword evidence="2" id="KW-1185">Reference proteome</keyword>
<dbReference type="RefSeq" id="WP_139189891.1">
    <property type="nucleotide sequence ID" value="NZ_FNQC01000013.1"/>
</dbReference>
<dbReference type="GO" id="GO:0016829">
    <property type="term" value="F:lyase activity"/>
    <property type="evidence" value="ECO:0007669"/>
    <property type="project" value="UniProtKB-KW"/>
</dbReference>
<evidence type="ECO:0000313" key="2">
    <source>
        <dbReference type="Proteomes" id="UP000199663"/>
    </source>
</evidence>
<dbReference type="Gene3D" id="2.60.40.10">
    <property type="entry name" value="Immunoglobulins"/>
    <property type="match status" value="1"/>
</dbReference>
<comment type="caution">
    <text evidence="1">The sequence shown here is derived from an EMBL/GenBank/DDBJ whole genome shotgun (WGS) entry which is preliminary data.</text>
</comment>
<reference evidence="1 2" key="1">
    <citation type="submission" date="2016-10" db="EMBL/GenBank/DDBJ databases">
        <authorList>
            <person name="Varghese N."/>
            <person name="Submissions S."/>
        </authorList>
    </citation>
    <scope>NUCLEOTIDE SEQUENCE [LARGE SCALE GENOMIC DNA]</scope>
    <source>
        <strain evidence="1 2">DSM 17997</strain>
    </source>
</reference>
<gene>
    <name evidence="1" type="ORF">SAMN05444412_113137</name>
</gene>
<keyword evidence="1" id="KW-0456">Lyase</keyword>
<dbReference type="Pfam" id="PF17957">
    <property type="entry name" value="Big_7"/>
    <property type="match status" value="1"/>
</dbReference>
<sequence length="426" mass="47504">MKTYLFIKLIFILVFTFSPKNDMYILGKGEIHDSKFFMWDNFDKKNETNGIVLIENTTNNVPSNKLGKLLWSATHEIGNQNEWNGDGGGGEYNSGTGNSAVSTTVARTGKYSLKLSLNTTSGDSHGTRNYRWKEIGNNADLIFTQYFYFPHRIDLDPMNDWFNLIQTKGVKYAAGGPGTGPDQINNPHFVVGIDVRGGAGSGGANYLTLADLQKFWSGNSNVVWRAPQGLNLPTNKWVKIQMRIIQDTGNNGRILLWQDDVLVVDTGLRNTLRPEVDASHFSINAYADKTFPNVTTFYLDDLTINLPEETTSQKFKVTTAELPSTGGKILIAQFAKDTNVEITSPLDNSSITKNSNLIIKAIASSTISEVQKIEYYQGEVLLGISVKQPHEFNWSNVSEGVYQLKIKAYFNNGDTKFSYINRVTVK</sequence>
<dbReference type="EMBL" id="FNQC01000013">
    <property type="protein sequence ID" value="SDZ41618.1"/>
    <property type="molecule type" value="Genomic_DNA"/>
</dbReference>